<evidence type="ECO:0000313" key="6">
    <source>
        <dbReference type="EMBL" id="OHS99867.1"/>
    </source>
</evidence>
<dbReference type="Pfam" id="PF11929">
    <property type="entry name" value="DUF3447"/>
    <property type="match status" value="1"/>
</dbReference>
<dbReference type="AlphaFoldDB" id="A0A1J4JQS1"/>
<dbReference type="Gene3D" id="1.25.40.20">
    <property type="entry name" value="Ankyrin repeat-containing domain"/>
    <property type="match status" value="3"/>
</dbReference>
<dbReference type="EMBL" id="MLAK01000982">
    <property type="protein sequence ID" value="OHS99867.1"/>
    <property type="molecule type" value="Genomic_DNA"/>
</dbReference>
<protein>
    <recommendedName>
        <fullName evidence="5">DUF3447 domain-containing protein</fullName>
    </recommendedName>
</protein>
<evidence type="ECO:0000256" key="1">
    <source>
        <dbReference type="ARBA" id="ARBA00022737"/>
    </source>
</evidence>
<feature type="repeat" description="ANK" evidence="3">
    <location>
        <begin position="417"/>
        <end position="450"/>
    </location>
</feature>
<dbReference type="PANTHER" id="PTHR24188:SF29">
    <property type="entry name" value="GH09064P"/>
    <property type="match status" value="1"/>
</dbReference>
<dbReference type="VEuPathDB" id="TrichDB:TRFO_08164"/>
<keyword evidence="7" id="KW-1185">Reference proteome</keyword>
<organism evidence="6 7">
    <name type="scientific">Tritrichomonas foetus</name>
    <dbReference type="NCBI Taxonomy" id="1144522"/>
    <lineage>
        <taxon>Eukaryota</taxon>
        <taxon>Metamonada</taxon>
        <taxon>Parabasalia</taxon>
        <taxon>Tritrichomonadida</taxon>
        <taxon>Tritrichomonadidae</taxon>
        <taxon>Tritrichomonas</taxon>
    </lineage>
</organism>
<dbReference type="InterPro" id="IPR002110">
    <property type="entry name" value="Ankyrin_rpt"/>
</dbReference>
<dbReference type="Pfam" id="PF12796">
    <property type="entry name" value="Ank_2"/>
    <property type="match status" value="2"/>
</dbReference>
<keyword evidence="4" id="KW-0472">Membrane</keyword>
<dbReference type="SUPFAM" id="SSF48403">
    <property type="entry name" value="Ankyrin repeat"/>
    <property type="match status" value="2"/>
</dbReference>
<dbReference type="InterPro" id="IPR036770">
    <property type="entry name" value="Ankyrin_rpt-contain_sf"/>
</dbReference>
<evidence type="ECO:0000256" key="3">
    <source>
        <dbReference type="PROSITE-ProRule" id="PRU00023"/>
    </source>
</evidence>
<dbReference type="Proteomes" id="UP000179807">
    <property type="component" value="Unassembled WGS sequence"/>
</dbReference>
<reference evidence="6" key="1">
    <citation type="submission" date="2016-10" db="EMBL/GenBank/DDBJ databases">
        <authorList>
            <person name="Benchimol M."/>
            <person name="Almeida L.G."/>
            <person name="Vasconcelos A.T."/>
            <person name="Perreira-Neves A."/>
            <person name="Rosa I.A."/>
            <person name="Tasca T."/>
            <person name="Bogo M.R."/>
            <person name="de Souza W."/>
        </authorList>
    </citation>
    <scope>NUCLEOTIDE SEQUENCE [LARGE SCALE GENOMIC DNA]</scope>
    <source>
        <strain evidence="6">K</strain>
    </source>
</reference>
<sequence length="594" mass="68790">MRKLSNQEAMDDLLHTQEIQFMLSDINHQNLEDIINFIKSSVFIRDKYSLEKLLSTLRVMISIRPLCINLYLQVLLSISDYIARFYTSDDLLLFFSKIFCVIAFLFENGLISIQSIQKKSRYNIQLFKMFYSEIQNNDAKFFNEILFEYPHLKEYLNSIDETLHKMYRIAGMNEDEVASVIRKDDLETFMTMINEQKINFYYEIPHSQYDHVKFINSSHKRPSVLEYSAFFGSVNIFKYIYSHNISLSDTLPRFAVAGANSEIIHLCIEKGQNFSKNCMNVAIQFHRYQVCEFLNMTIRQPFRVKHFMRTLKFYNIHIFLKILPLFIDQPNITDKFGDWTLLHCACNNGNLDMVQFILSLDGIDKNKVVHPEKSDDNSYHMLSGINIMHSSAREGQLNILKYLADIENMPVNSRDNYDNLPVHFAASSGHPHLIRYFIDDRGVDINSKNMFGWTPLYVAVKNRRNEVISTLLKYDGLDINAKNNHGKTALCQVVKWNHIGLCKTFIKNGASVTTTDNEGWTILHYACAFSSLDTIKFLINLPAVDLNVRDINGMTPILVAASEGRRKIVSYLEGVDAIDKKVLDKNGEGVYDKL</sequence>
<keyword evidence="1" id="KW-0677">Repeat</keyword>
<evidence type="ECO:0000256" key="4">
    <source>
        <dbReference type="SAM" id="Phobius"/>
    </source>
</evidence>
<dbReference type="GeneID" id="94828829"/>
<dbReference type="RefSeq" id="XP_068353004.1">
    <property type="nucleotide sequence ID" value="XM_068494125.1"/>
</dbReference>
<evidence type="ECO:0000256" key="2">
    <source>
        <dbReference type="ARBA" id="ARBA00023043"/>
    </source>
</evidence>
<evidence type="ECO:0000313" key="7">
    <source>
        <dbReference type="Proteomes" id="UP000179807"/>
    </source>
</evidence>
<dbReference type="SMART" id="SM00248">
    <property type="entry name" value="ANK"/>
    <property type="match status" value="8"/>
</dbReference>
<dbReference type="OrthoDB" id="539213at2759"/>
<dbReference type="InterPro" id="IPR020683">
    <property type="entry name" value="DUF3447"/>
</dbReference>
<keyword evidence="4" id="KW-1133">Transmembrane helix</keyword>
<evidence type="ECO:0000259" key="5">
    <source>
        <dbReference type="Pfam" id="PF11929"/>
    </source>
</evidence>
<dbReference type="PROSITE" id="PS50088">
    <property type="entry name" value="ANK_REPEAT"/>
    <property type="match status" value="2"/>
</dbReference>
<feature type="domain" description="DUF3447" evidence="5">
    <location>
        <begin position="249"/>
        <end position="320"/>
    </location>
</feature>
<keyword evidence="2 3" id="KW-0040">ANK repeat</keyword>
<comment type="caution">
    <text evidence="6">The sequence shown here is derived from an EMBL/GenBank/DDBJ whole genome shotgun (WGS) entry which is preliminary data.</text>
</comment>
<dbReference type="Pfam" id="PF13637">
    <property type="entry name" value="Ank_4"/>
    <property type="match status" value="1"/>
</dbReference>
<dbReference type="PANTHER" id="PTHR24188">
    <property type="entry name" value="ANKYRIN REPEAT PROTEIN"/>
    <property type="match status" value="1"/>
</dbReference>
<keyword evidence="4" id="KW-0812">Transmembrane</keyword>
<proteinExistence type="predicted"/>
<gene>
    <name evidence="6" type="ORF">TRFO_08164</name>
</gene>
<feature type="transmembrane region" description="Helical" evidence="4">
    <location>
        <begin position="92"/>
        <end position="111"/>
    </location>
</feature>
<feature type="repeat" description="ANK" evidence="3">
    <location>
        <begin position="451"/>
        <end position="484"/>
    </location>
</feature>
<accession>A0A1J4JQS1</accession>
<name>A0A1J4JQS1_9EUKA</name>